<dbReference type="RefSeq" id="WP_252800969.1">
    <property type="nucleotide sequence ID" value="NZ_BAAABM010000037.1"/>
</dbReference>
<feature type="compositionally biased region" description="Low complexity" evidence="1">
    <location>
        <begin position="100"/>
        <end position="116"/>
    </location>
</feature>
<dbReference type="NCBIfam" id="NF041390">
    <property type="entry name" value="TadE_Rv3655c"/>
    <property type="match status" value="1"/>
</dbReference>
<keyword evidence="3" id="KW-1185">Reference proteome</keyword>
<dbReference type="Proteomes" id="UP001501822">
    <property type="component" value="Unassembled WGS sequence"/>
</dbReference>
<dbReference type="InterPro" id="IPR049790">
    <property type="entry name" value="Rv3655c/TadE"/>
</dbReference>
<reference evidence="2 3" key="1">
    <citation type="journal article" date="2019" name="Int. J. Syst. Evol. Microbiol.">
        <title>The Global Catalogue of Microorganisms (GCM) 10K type strain sequencing project: providing services to taxonomists for standard genome sequencing and annotation.</title>
        <authorList>
            <consortium name="The Broad Institute Genomics Platform"/>
            <consortium name="The Broad Institute Genome Sequencing Center for Infectious Disease"/>
            <person name="Wu L."/>
            <person name="Ma J."/>
        </authorList>
    </citation>
    <scope>NUCLEOTIDE SEQUENCE [LARGE SCALE GENOMIC DNA]</scope>
    <source>
        <strain evidence="2 3">JCM 3146</strain>
    </source>
</reference>
<proteinExistence type="predicted"/>
<evidence type="ECO:0000256" key="1">
    <source>
        <dbReference type="SAM" id="MobiDB-lite"/>
    </source>
</evidence>
<comment type="caution">
    <text evidence="2">The sequence shown here is derived from an EMBL/GenBank/DDBJ whole genome shotgun (WGS) entry which is preliminary data.</text>
</comment>
<name>A0ABN0WTM0_9ACTN</name>
<protein>
    <recommendedName>
        <fullName evidence="4">TadE-like protein</fullName>
    </recommendedName>
</protein>
<accession>A0ABN0WTM0</accession>
<feature type="region of interest" description="Disordered" evidence="1">
    <location>
        <begin position="99"/>
        <end position="145"/>
    </location>
</feature>
<organism evidence="2 3">
    <name type="scientific">Actinoallomurus spadix</name>
    <dbReference type="NCBI Taxonomy" id="79912"/>
    <lineage>
        <taxon>Bacteria</taxon>
        <taxon>Bacillati</taxon>
        <taxon>Actinomycetota</taxon>
        <taxon>Actinomycetes</taxon>
        <taxon>Streptosporangiales</taxon>
        <taxon>Thermomonosporaceae</taxon>
        <taxon>Actinoallomurus</taxon>
    </lineage>
</organism>
<evidence type="ECO:0000313" key="2">
    <source>
        <dbReference type="EMBL" id="GAA0346412.1"/>
    </source>
</evidence>
<evidence type="ECO:0000313" key="3">
    <source>
        <dbReference type="Proteomes" id="UP001501822"/>
    </source>
</evidence>
<gene>
    <name evidence="2" type="ORF">GCM10010151_40070</name>
</gene>
<dbReference type="EMBL" id="BAAABM010000037">
    <property type="protein sequence ID" value="GAA0346412.1"/>
    <property type="molecule type" value="Genomic_DNA"/>
</dbReference>
<sequence length="145" mass="14352">MTVETAVAFPALVLLLAVALWGVSAAAAQVACVDAARAGARAAARGEPLDEVRAAARRAAPPGAQVSITRDPHFIRVLVEAAVDPPVRHLFPPLRLRAQTVAATEPEGGTEEAGPPVSGPPGNDPAVSGPAGIGPAVSGPAGANP</sequence>
<evidence type="ECO:0008006" key="4">
    <source>
        <dbReference type="Google" id="ProtNLM"/>
    </source>
</evidence>